<protein>
    <submittedName>
        <fullName evidence="1">Uncharacterized protein</fullName>
    </submittedName>
</protein>
<accession>A0ABN9Q3X1</accession>
<name>A0ABN9Q3X1_9DINO</name>
<reference evidence="1" key="1">
    <citation type="submission" date="2023-10" db="EMBL/GenBank/DDBJ databases">
        <authorList>
            <person name="Chen Y."/>
            <person name="Shah S."/>
            <person name="Dougan E. K."/>
            <person name="Thang M."/>
            <person name="Chan C."/>
        </authorList>
    </citation>
    <scope>NUCLEOTIDE SEQUENCE [LARGE SCALE GENOMIC DNA]</scope>
</reference>
<sequence length="101" mass="11043">MSEAPPRNTVHPYLVQPTLLPESLDVRVLLPITVVSLTQTVQSSLFQIEICPLSQGGHLIPCVEDHIPISVLLLQVVRHEQARDVPLEHPCGSRAGALDVI</sequence>
<dbReference type="EMBL" id="CAUYUJ010002074">
    <property type="protein sequence ID" value="CAK0799080.1"/>
    <property type="molecule type" value="Genomic_DNA"/>
</dbReference>
<keyword evidence="2" id="KW-1185">Reference proteome</keyword>
<evidence type="ECO:0000313" key="1">
    <source>
        <dbReference type="EMBL" id="CAK0799080.1"/>
    </source>
</evidence>
<dbReference type="Proteomes" id="UP001189429">
    <property type="component" value="Unassembled WGS sequence"/>
</dbReference>
<organism evidence="1 2">
    <name type="scientific">Prorocentrum cordatum</name>
    <dbReference type="NCBI Taxonomy" id="2364126"/>
    <lineage>
        <taxon>Eukaryota</taxon>
        <taxon>Sar</taxon>
        <taxon>Alveolata</taxon>
        <taxon>Dinophyceae</taxon>
        <taxon>Prorocentrales</taxon>
        <taxon>Prorocentraceae</taxon>
        <taxon>Prorocentrum</taxon>
    </lineage>
</organism>
<gene>
    <name evidence="1" type="ORF">PCOR1329_LOCUS7631</name>
</gene>
<comment type="caution">
    <text evidence="1">The sequence shown here is derived from an EMBL/GenBank/DDBJ whole genome shotgun (WGS) entry which is preliminary data.</text>
</comment>
<proteinExistence type="predicted"/>
<evidence type="ECO:0000313" key="2">
    <source>
        <dbReference type="Proteomes" id="UP001189429"/>
    </source>
</evidence>